<dbReference type="EMBL" id="HBFQ01050155">
    <property type="protein sequence ID" value="CAD8861416.1"/>
    <property type="molecule type" value="Transcribed_RNA"/>
</dbReference>
<evidence type="ECO:0000256" key="1">
    <source>
        <dbReference type="SAM" id="MobiDB-lite"/>
    </source>
</evidence>
<dbReference type="AlphaFoldDB" id="A0A7S1FDP9"/>
<organism evidence="2">
    <name type="scientific">Noctiluca scintillans</name>
    <name type="common">Sea sparkle</name>
    <name type="synonym">Red tide dinoflagellate</name>
    <dbReference type="NCBI Taxonomy" id="2966"/>
    <lineage>
        <taxon>Eukaryota</taxon>
        <taxon>Sar</taxon>
        <taxon>Alveolata</taxon>
        <taxon>Dinophyceae</taxon>
        <taxon>Noctilucales</taxon>
        <taxon>Noctilucaceae</taxon>
        <taxon>Noctiluca</taxon>
    </lineage>
</organism>
<name>A0A7S1FDP9_NOCSC</name>
<gene>
    <name evidence="2" type="ORF">NSCI0253_LOCUS35771</name>
</gene>
<feature type="compositionally biased region" description="Polar residues" evidence="1">
    <location>
        <begin position="154"/>
        <end position="195"/>
    </location>
</feature>
<reference evidence="2" key="1">
    <citation type="submission" date="2021-01" db="EMBL/GenBank/DDBJ databases">
        <authorList>
            <person name="Corre E."/>
            <person name="Pelletier E."/>
            <person name="Niang G."/>
            <person name="Scheremetjew M."/>
            <person name="Finn R."/>
            <person name="Kale V."/>
            <person name="Holt S."/>
            <person name="Cochrane G."/>
            <person name="Meng A."/>
            <person name="Brown T."/>
            <person name="Cohen L."/>
        </authorList>
    </citation>
    <scope>NUCLEOTIDE SEQUENCE</scope>
</reference>
<feature type="region of interest" description="Disordered" evidence="1">
    <location>
        <begin position="125"/>
        <end position="195"/>
    </location>
</feature>
<accession>A0A7S1FDP9</accession>
<feature type="region of interest" description="Disordered" evidence="1">
    <location>
        <begin position="45"/>
        <end position="65"/>
    </location>
</feature>
<protein>
    <submittedName>
        <fullName evidence="2">Uncharacterized protein</fullName>
    </submittedName>
</protein>
<evidence type="ECO:0000313" key="2">
    <source>
        <dbReference type="EMBL" id="CAD8861416.1"/>
    </source>
</evidence>
<sequence length="195" mass="20764">MNVSELHQELNSRLLTLVRAEACRTPSLTIPSEVAALRADKIKQSFQRVPSERTGPSTSTSPNATFRSIQSKLTADTPVTVAQSLANIVSTQSLGKGMLSDSMSTAGLSNRGSPPISVASQKIETEGVEGQHVESSGSIQTPPLLPAEAESTHGRPNSRSWETCWTRQPRSQAQVTSDSESPRAPSSKQSGEIPV</sequence>
<proteinExistence type="predicted"/>